<dbReference type="GO" id="GO:0003677">
    <property type="term" value="F:DNA binding"/>
    <property type="evidence" value="ECO:0007669"/>
    <property type="project" value="UniProtKB-KW"/>
</dbReference>
<accession>A0A9E9LA05</accession>
<dbReference type="RefSeq" id="WP_269282389.1">
    <property type="nucleotide sequence ID" value="NZ_CP098251.1"/>
</dbReference>
<reference evidence="1" key="1">
    <citation type="journal article" date="2022" name="Front. Microbiol.">
        <title>New perspectives on an old grouping: The genomic and phenotypic variability of Oxalobacter formigenes and the implications for calcium oxalate stone prevention.</title>
        <authorList>
            <person name="Chmiel J.A."/>
            <person name="Carr C."/>
            <person name="Stuivenberg G.A."/>
            <person name="Venema R."/>
            <person name="Chanyi R.M."/>
            <person name="Al K.F."/>
            <person name="Giguere D."/>
            <person name="Say H."/>
            <person name="Akouris P.P."/>
            <person name="Dominguez Romero S.A."/>
            <person name="Kwong A."/>
            <person name="Tai V."/>
            <person name="Koval S.F."/>
            <person name="Razvi H."/>
            <person name="Bjazevic J."/>
            <person name="Burton J.P."/>
        </authorList>
    </citation>
    <scope>NUCLEOTIDE SEQUENCE</scope>
    <source>
        <strain evidence="1">OxK</strain>
    </source>
</reference>
<dbReference type="EMBL" id="CP098251">
    <property type="protein sequence ID" value="WAV90471.1"/>
    <property type="molecule type" value="Genomic_DNA"/>
</dbReference>
<evidence type="ECO:0000313" key="1">
    <source>
        <dbReference type="EMBL" id="WAV90471.1"/>
    </source>
</evidence>
<dbReference type="InterPro" id="IPR026365">
    <property type="entry name" value="BcepMu_gp16"/>
</dbReference>
<name>A0A9E9LA05_9BURK</name>
<keyword evidence="1" id="KW-0238">DNA-binding</keyword>
<proteinExistence type="predicted"/>
<organism evidence="1">
    <name type="scientific">Oxalobacter aliiformigenes</name>
    <dbReference type="NCBI Taxonomy" id="2946593"/>
    <lineage>
        <taxon>Bacteria</taxon>
        <taxon>Pseudomonadati</taxon>
        <taxon>Pseudomonadota</taxon>
        <taxon>Betaproteobacteria</taxon>
        <taxon>Burkholderiales</taxon>
        <taxon>Oxalobacteraceae</taxon>
        <taxon>Oxalobacter</taxon>
    </lineage>
</organism>
<dbReference type="Proteomes" id="UP001164819">
    <property type="component" value="Chromosome"/>
</dbReference>
<dbReference type="NCBIfam" id="TIGR04111">
    <property type="entry name" value="BcepMu_gp16"/>
    <property type="match status" value="1"/>
</dbReference>
<protein>
    <submittedName>
        <fullName evidence="1">DNA-binding protein</fullName>
    </submittedName>
</protein>
<gene>
    <name evidence="1" type="ORF">NB646_06245</name>
</gene>
<dbReference type="AlphaFoldDB" id="A0A9E9LA05"/>
<sequence>MTGEEVKRKLREQGITLKEWANARGYPYYLVSRVICGTIKGNFGLSHQVAVELGMKPASGTVPEESGPTVRR</sequence>